<gene>
    <name evidence="1" type="ORF">CY34DRAFT_811865</name>
</gene>
<proteinExistence type="predicted"/>
<dbReference type="EMBL" id="KN835587">
    <property type="protein sequence ID" value="KIK35808.1"/>
    <property type="molecule type" value="Genomic_DNA"/>
</dbReference>
<accession>A0A0D0AV88</accession>
<dbReference type="InParanoid" id="A0A0D0AV88"/>
<dbReference type="AlphaFoldDB" id="A0A0D0AV88"/>
<sequence length="59" mass="6698">MYLFLHINWRITISSSFDLFSLEAVMTRTSTGDRLTDGVTRTSNCGCEMSSFCPVWKSP</sequence>
<reference evidence="1 2" key="1">
    <citation type="submission" date="2014-04" db="EMBL/GenBank/DDBJ databases">
        <authorList>
            <consortium name="DOE Joint Genome Institute"/>
            <person name="Kuo A."/>
            <person name="Ruytinx J."/>
            <person name="Rineau F."/>
            <person name="Colpaert J."/>
            <person name="Kohler A."/>
            <person name="Nagy L.G."/>
            <person name="Floudas D."/>
            <person name="Copeland A."/>
            <person name="Barry K.W."/>
            <person name="Cichocki N."/>
            <person name="Veneault-Fourrey C."/>
            <person name="LaButti K."/>
            <person name="Lindquist E.A."/>
            <person name="Lipzen A."/>
            <person name="Lundell T."/>
            <person name="Morin E."/>
            <person name="Murat C."/>
            <person name="Sun H."/>
            <person name="Tunlid A."/>
            <person name="Henrissat B."/>
            <person name="Grigoriev I.V."/>
            <person name="Hibbett D.S."/>
            <person name="Martin F."/>
            <person name="Nordberg H.P."/>
            <person name="Cantor M.N."/>
            <person name="Hua S.X."/>
        </authorList>
    </citation>
    <scope>NUCLEOTIDE SEQUENCE [LARGE SCALE GENOMIC DNA]</scope>
    <source>
        <strain evidence="1 2">UH-Slu-Lm8-n1</strain>
    </source>
</reference>
<organism evidence="1 2">
    <name type="scientific">Suillus luteus UH-Slu-Lm8-n1</name>
    <dbReference type="NCBI Taxonomy" id="930992"/>
    <lineage>
        <taxon>Eukaryota</taxon>
        <taxon>Fungi</taxon>
        <taxon>Dikarya</taxon>
        <taxon>Basidiomycota</taxon>
        <taxon>Agaricomycotina</taxon>
        <taxon>Agaricomycetes</taxon>
        <taxon>Agaricomycetidae</taxon>
        <taxon>Boletales</taxon>
        <taxon>Suillineae</taxon>
        <taxon>Suillaceae</taxon>
        <taxon>Suillus</taxon>
    </lineage>
</organism>
<dbReference type="HOGENOM" id="CLU_2962451_0_0_1"/>
<protein>
    <submittedName>
        <fullName evidence="1">Unplaced genomic scaffold CY34scaffold_456, whole genome shotgun sequence</fullName>
    </submittedName>
</protein>
<name>A0A0D0AV88_9AGAM</name>
<dbReference type="Proteomes" id="UP000054485">
    <property type="component" value="Unassembled WGS sequence"/>
</dbReference>
<reference evidence="2" key="2">
    <citation type="submission" date="2015-01" db="EMBL/GenBank/DDBJ databases">
        <title>Evolutionary Origins and Diversification of the Mycorrhizal Mutualists.</title>
        <authorList>
            <consortium name="DOE Joint Genome Institute"/>
            <consortium name="Mycorrhizal Genomics Consortium"/>
            <person name="Kohler A."/>
            <person name="Kuo A."/>
            <person name="Nagy L.G."/>
            <person name="Floudas D."/>
            <person name="Copeland A."/>
            <person name="Barry K.W."/>
            <person name="Cichocki N."/>
            <person name="Veneault-Fourrey C."/>
            <person name="LaButti K."/>
            <person name="Lindquist E.A."/>
            <person name="Lipzen A."/>
            <person name="Lundell T."/>
            <person name="Morin E."/>
            <person name="Murat C."/>
            <person name="Riley R."/>
            <person name="Ohm R."/>
            <person name="Sun H."/>
            <person name="Tunlid A."/>
            <person name="Henrissat B."/>
            <person name="Grigoriev I.V."/>
            <person name="Hibbett D.S."/>
            <person name="Martin F."/>
        </authorList>
    </citation>
    <scope>NUCLEOTIDE SEQUENCE [LARGE SCALE GENOMIC DNA]</scope>
    <source>
        <strain evidence="2">UH-Slu-Lm8-n1</strain>
    </source>
</reference>
<evidence type="ECO:0000313" key="2">
    <source>
        <dbReference type="Proteomes" id="UP000054485"/>
    </source>
</evidence>
<keyword evidence="2" id="KW-1185">Reference proteome</keyword>
<evidence type="ECO:0000313" key="1">
    <source>
        <dbReference type="EMBL" id="KIK35808.1"/>
    </source>
</evidence>